<dbReference type="InterPro" id="IPR025875">
    <property type="entry name" value="Leu-rich_rpt_4"/>
</dbReference>
<dbReference type="InterPro" id="IPR003591">
    <property type="entry name" value="Leu-rich_rpt_typical-subtyp"/>
</dbReference>
<feature type="compositionally biased region" description="Basic and acidic residues" evidence="3">
    <location>
        <begin position="545"/>
        <end position="560"/>
    </location>
</feature>
<evidence type="ECO:0000256" key="1">
    <source>
        <dbReference type="ARBA" id="ARBA00022614"/>
    </source>
</evidence>
<dbReference type="SUPFAM" id="SSF52075">
    <property type="entry name" value="Outer arm dynein light chain 1"/>
    <property type="match status" value="1"/>
</dbReference>
<accession>A0ABR4P9C5</accession>
<name>A0ABR4P9C5_9HELO</name>
<dbReference type="SMART" id="SM00369">
    <property type="entry name" value="LRR_TYP"/>
    <property type="match status" value="2"/>
</dbReference>
<dbReference type="Pfam" id="PF12799">
    <property type="entry name" value="LRR_4"/>
    <property type="match status" value="1"/>
</dbReference>
<dbReference type="InterPro" id="IPR032675">
    <property type="entry name" value="LRR_dom_sf"/>
</dbReference>
<dbReference type="InterPro" id="IPR050216">
    <property type="entry name" value="LRR_domain-containing"/>
</dbReference>
<feature type="region of interest" description="Disordered" evidence="3">
    <location>
        <begin position="545"/>
        <end position="566"/>
    </location>
</feature>
<evidence type="ECO:0000256" key="2">
    <source>
        <dbReference type="ARBA" id="ARBA00022737"/>
    </source>
</evidence>
<feature type="compositionally biased region" description="Polar residues" evidence="3">
    <location>
        <begin position="79"/>
        <end position="88"/>
    </location>
</feature>
<dbReference type="Gene3D" id="3.80.10.10">
    <property type="entry name" value="Ribonuclease Inhibitor"/>
    <property type="match status" value="1"/>
</dbReference>
<protein>
    <submittedName>
        <fullName evidence="4">Leucine-rich repeat-containing protein 57</fullName>
    </submittedName>
</protein>
<reference evidence="4 5" key="1">
    <citation type="submission" date="2024-06" db="EMBL/GenBank/DDBJ databases">
        <title>Complete genome of Phlyctema vagabunda strain 19-DSS-EL-015.</title>
        <authorList>
            <person name="Fiorenzani C."/>
        </authorList>
    </citation>
    <scope>NUCLEOTIDE SEQUENCE [LARGE SCALE GENOMIC DNA]</scope>
    <source>
        <strain evidence="4 5">19-DSS-EL-015</strain>
    </source>
</reference>
<feature type="region of interest" description="Disordered" evidence="3">
    <location>
        <begin position="1"/>
        <end position="95"/>
    </location>
</feature>
<keyword evidence="2" id="KW-0677">Repeat</keyword>
<organism evidence="4 5">
    <name type="scientific">Phlyctema vagabunda</name>
    <dbReference type="NCBI Taxonomy" id="108571"/>
    <lineage>
        <taxon>Eukaryota</taxon>
        <taxon>Fungi</taxon>
        <taxon>Dikarya</taxon>
        <taxon>Ascomycota</taxon>
        <taxon>Pezizomycotina</taxon>
        <taxon>Leotiomycetes</taxon>
        <taxon>Helotiales</taxon>
        <taxon>Dermateaceae</taxon>
        <taxon>Phlyctema</taxon>
    </lineage>
</organism>
<feature type="compositionally biased region" description="Low complexity" evidence="3">
    <location>
        <begin position="34"/>
        <end position="46"/>
    </location>
</feature>
<dbReference type="PANTHER" id="PTHR48051:SF54">
    <property type="entry name" value="LEUCINE-RICH REPEAT-CONTAINING PROTEIN"/>
    <property type="match status" value="1"/>
</dbReference>
<dbReference type="EMBL" id="JBFCZG010000007">
    <property type="protein sequence ID" value="KAL3419919.1"/>
    <property type="molecule type" value="Genomic_DNA"/>
</dbReference>
<evidence type="ECO:0000313" key="4">
    <source>
        <dbReference type="EMBL" id="KAL3419919.1"/>
    </source>
</evidence>
<evidence type="ECO:0000313" key="5">
    <source>
        <dbReference type="Proteomes" id="UP001629113"/>
    </source>
</evidence>
<keyword evidence="5" id="KW-1185">Reference proteome</keyword>
<sequence>MDEEPTLPSFARANPIARRLDELSGSSPRKRARFSPPASSDPPLFSSDDDPSADNYTTKRQKRKYRGPWFRQHPASDPPSDSNENPQLTKGKRTVARQIDSGVFLGSDGTDVEDFAEDLDLEYRKRSEVFENGGAKIVLHPRSRNLFGRVARDEPDPEESARRRIQHCLEEGVQDIILSSLELTSLSNSTISPLITFTCYPKLSAGVTFESLVPDLKIFLGSNRLASLPATLFSLDRLTFLTLRDNRLEELPPGIGRLKNLEVLNVSQNALSHLPYEILELVAKDGTLKSLQLHPNPFYESRNPVEEEAETEEETISPIFGTIRKQPQTGRSNLFDAESNPSTNYEYSSNWQIAYNCRSEVRFRDISGSLLKGPIFPKDSAHEKSRLQLLGALDSAGSNSIHVAGVDDIPVAPASRGTGPSHAPSLLEVALNSCSKTPQLPYLSELLPEDSPKHLEDLLLQASAKKESGGSQCTICQRSFIIPRTEWIEWWEITSVADTRAPASAASPLRQKENERDRVESMVPLMRRGCSWLCVPRKETVRVAHRTTSEGDERSLDAGERTMTLD</sequence>
<keyword evidence="1" id="KW-0433">Leucine-rich repeat</keyword>
<proteinExistence type="predicted"/>
<comment type="caution">
    <text evidence="4">The sequence shown here is derived from an EMBL/GenBank/DDBJ whole genome shotgun (WGS) entry which is preliminary data.</text>
</comment>
<evidence type="ECO:0000256" key="3">
    <source>
        <dbReference type="SAM" id="MobiDB-lite"/>
    </source>
</evidence>
<dbReference type="Proteomes" id="UP001629113">
    <property type="component" value="Unassembled WGS sequence"/>
</dbReference>
<dbReference type="PANTHER" id="PTHR48051">
    <property type="match status" value="1"/>
</dbReference>
<gene>
    <name evidence="4" type="ORF">PVAG01_08418</name>
</gene>